<dbReference type="Gene3D" id="1.20.1250.20">
    <property type="entry name" value="MFS general substrate transporter like domains"/>
    <property type="match status" value="1"/>
</dbReference>
<dbReference type="Gene3D" id="1.20.1720.10">
    <property type="entry name" value="Multidrug resistance protein D"/>
    <property type="match status" value="1"/>
</dbReference>
<dbReference type="PANTHER" id="PTHR42718:SF42">
    <property type="entry name" value="EXPORT PROTEIN"/>
    <property type="match status" value="1"/>
</dbReference>
<dbReference type="Pfam" id="PF07690">
    <property type="entry name" value="MFS_1"/>
    <property type="match status" value="1"/>
</dbReference>
<dbReference type="PROSITE" id="PS50850">
    <property type="entry name" value="MFS"/>
    <property type="match status" value="1"/>
</dbReference>
<dbReference type="InterPro" id="IPR011701">
    <property type="entry name" value="MFS"/>
</dbReference>
<evidence type="ECO:0000256" key="5">
    <source>
        <dbReference type="ARBA" id="ARBA00022989"/>
    </source>
</evidence>
<keyword evidence="5 7" id="KW-1133">Transmembrane helix</keyword>
<dbReference type="RefSeq" id="WP_344748273.1">
    <property type="nucleotide sequence ID" value="NZ_BAAAWW010000152.1"/>
</dbReference>
<feature type="transmembrane region" description="Helical" evidence="7">
    <location>
        <begin position="405"/>
        <end position="423"/>
    </location>
</feature>
<feature type="domain" description="Major facilitator superfamily (MFS) profile" evidence="8">
    <location>
        <begin position="17"/>
        <end position="489"/>
    </location>
</feature>
<dbReference type="PRINTS" id="PR01036">
    <property type="entry name" value="TCRTETB"/>
</dbReference>
<evidence type="ECO:0000256" key="2">
    <source>
        <dbReference type="ARBA" id="ARBA00022448"/>
    </source>
</evidence>
<evidence type="ECO:0000313" key="9">
    <source>
        <dbReference type="EMBL" id="MFB9682394.1"/>
    </source>
</evidence>
<proteinExistence type="predicted"/>
<name>A0ABV5TTE7_9ACTN</name>
<evidence type="ECO:0000256" key="1">
    <source>
        <dbReference type="ARBA" id="ARBA00004651"/>
    </source>
</evidence>
<gene>
    <name evidence="9" type="ORF">ACFFRH_43600</name>
</gene>
<keyword evidence="2" id="KW-0813">Transport</keyword>
<evidence type="ECO:0000256" key="6">
    <source>
        <dbReference type="ARBA" id="ARBA00023136"/>
    </source>
</evidence>
<feature type="transmembrane region" description="Helical" evidence="7">
    <location>
        <begin position="306"/>
        <end position="327"/>
    </location>
</feature>
<comment type="caution">
    <text evidence="9">The sequence shown here is derived from an EMBL/GenBank/DDBJ whole genome shotgun (WGS) entry which is preliminary data.</text>
</comment>
<dbReference type="PANTHER" id="PTHR42718">
    <property type="entry name" value="MAJOR FACILITATOR SUPERFAMILY MULTIDRUG TRANSPORTER MFSC"/>
    <property type="match status" value="1"/>
</dbReference>
<evidence type="ECO:0000259" key="8">
    <source>
        <dbReference type="PROSITE" id="PS50850"/>
    </source>
</evidence>
<organism evidence="9 10">
    <name type="scientific">Streptosporangium vulgare</name>
    <dbReference type="NCBI Taxonomy" id="46190"/>
    <lineage>
        <taxon>Bacteria</taxon>
        <taxon>Bacillati</taxon>
        <taxon>Actinomycetota</taxon>
        <taxon>Actinomycetes</taxon>
        <taxon>Streptosporangiales</taxon>
        <taxon>Streptosporangiaceae</taxon>
        <taxon>Streptosporangium</taxon>
    </lineage>
</organism>
<dbReference type="InterPro" id="IPR004638">
    <property type="entry name" value="EmrB-like"/>
</dbReference>
<evidence type="ECO:0000256" key="4">
    <source>
        <dbReference type="ARBA" id="ARBA00022692"/>
    </source>
</evidence>
<dbReference type="SUPFAM" id="SSF103473">
    <property type="entry name" value="MFS general substrate transporter"/>
    <property type="match status" value="1"/>
</dbReference>
<feature type="transmembrane region" description="Helical" evidence="7">
    <location>
        <begin position="108"/>
        <end position="130"/>
    </location>
</feature>
<dbReference type="EMBL" id="JBHMBS010000061">
    <property type="protein sequence ID" value="MFB9682394.1"/>
    <property type="molecule type" value="Genomic_DNA"/>
</dbReference>
<sequence length="505" mass="51991">MESNTVRVERDPRRWWILGVLCLSLLVLVVDNTVLNLAIPALMVDLGASPADIQWIIDAYVLVFAGLLLTSGSLSDRYGRKRFLIIGLVLFGGASLIAVLVTEPWHLIGARALMGVGGSILMPSTLSILITVFDEEERRKAIAAWSAVAMVGVIAGPTLGGFLLEHYWWGSIFLLNVPVAVVAGIAAALLMPESRGPARRLDPVGVVLSTVGMSALVYVVISAPKAGWTSAESLVAAGVAVVALAAFVIWEFRSEHPMLPLELFRDRNFSGASFSIVLMSFGTGALLLMLTQYLQFVLAYGPMQAGLALLPYAVAAALFNGVGAGLGQKVSNRVLVAVGLAVMAGGFGVLAFMTADTGYGLLITGLMLMGVGGGLAGPAAYATLMGAVPPAHAGVGSALNDTVQQVGMALSIAVLGSVLAGVYTSSMPADAPAAARESIGEALRLGDAGVIGTAREAFVSAMSFGSWVGVGFTLAAATLAFLVLRPAPAPGAGPGSETDLVRAES</sequence>
<dbReference type="InterPro" id="IPR020846">
    <property type="entry name" value="MFS_dom"/>
</dbReference>
<feature type="transmembrane region" description="Helical" evidence="7">
    <location>
        <begin position="359"/>
        <end position="384"/>
    </location>
</feature>
<keyword evidence="6 7" id="KW-0472">Membrane</keyword>
<dbReference type="Proteomes" id="UP001589610">
    <property type="component" value="Unassembled WGS sequence"/>
</dbReference>
<feature type="transmembrane region" description="Helical" evidence="7">
    <location>
        <begin position="168"/>
        <end position="191"/>
    </location>
</feature>
<feature type="transmembrane region" description="Helical" evidence="7">
    <location>
        <begin position="272"/>
        <end position="294"/>
    </location>
</feature>
<keyword evidence="4 7" id="KW-0812">Transmembrane</keyword>
<evidence type="ECO:0000256" key="7">
    <source>
        <dbReference type="SAM" id="Phobius"/>
    </source>
</evidence>
<reference evidence="9 10" key="1">
    <citation type="submission" date="2024-09" db="EMBL/GenBank/DDBJ databases">
        <authorList>
            <person name="Sun Q."/>
            <person name="Mori K."/>
        </authorList>
    </citation>
    <scope>NUCLEOTIDE SEQUENCE [LARGE SCALE GENOMIC DNA]</scope>
    <source>
        <strain evidence="9 10">JCM 3028</strain>
    </source>
</reference>
<evidence type="ECO:0000256" key="3">
    <source>
        <dbReference type="ARBA" id="ARBA00022475"/>
    </source>
</evidence>
<evidence type="ECO:0000313" key="10">
    <source>
        <dbReference type="Proteomes" id="UP001589610"/>
    </source>
</evidence>
<feature type="transmembrane region" description="Helical" evidence="7">
    <location>
        <begin position="142"/>
        <end position="162"/>
    </location>
</feature>
<dbReference type="NCBIfam" id="TIGR00711">
    <property type="entry name" value="efflux_EmrB"/>
    <property type="match status" value="1"/>
</dbReference>
<feature type="transmembrane region" description="Helical" evidence="7">
    <location>
        <begin position="83"/>
        <end position="102"/>
    </location>
</feature>
<keyword evidence="10" id="KW-1185">Reference proteome</keyword>
<feature type="transmembrane region" description="Helical" evidence="7">
    <location>
        <begin position="464"/>
        <end position="484"/>
    </location>
</feature>
<feature type="transmembrane region" description="Helical" evidence="7">
    <location>
        <begin position="203"/>
        <end position="221"/>
    </location>
</feature>
<dbReference type="CDD" id="cd17321">
    <property type="entry name" value="MFS_MMR_MDR_like"/>
    <property type="match status" value="1"/>
</dbReference>
<accession>A0ABV5TTE7</accession>
<keyword evidence="3" id="KW-1003">Cell membrane</keyword>
<feature type="transmembrane region" description="Helical" evidence="7">
    <location>
        <begin position="53"/>
        <end position="71"/>
    </location>
</feature>
<feature type="transmembrane region" description="Helical" evidence="7">
    <location>
        <begin position="233"/>
        <end position="252"/>
    </location>
</feature>
<comment type="subcellular location">
    <subcellularLocation>
        <location evidence="1">Cell membrane</location>
        <topology evidence="1">Multi-pass membrane protein</topology>
    </subcellularLocation>
</comment>
<feature type="transmembrane region" description="Helical" evidence="7">
    <location>
        <begin position="334"/>
        <end position="353"/>
    </location>
</feature>
<feature type="transmembrane region" description="Helical" evidence="7">
    <location>
        <begin position="15"/>
        <end position="41"/>
    </location>
</feature>
<dbReference type="InterPro" id="IPR036259">
    <property type="entry name" value="MFS_trans_sf"/>
</dbReference>
<protein>
    <submittedName>
        <fullName evidence="9">MFS transporter</fullName>
    </submittedName>
</protein>